<comment type="domain">
    <text evidence="8">Domain I is involved in oligomerization and binding regulators, domain II is flexibile and of varying length in different bacteria, domain III forms the AAA+ region, while domain IV binds dsDNA.</text>
</comment>
<dbReference type="InterPro" id="IPR020591">
    <property type="entry name" value="Chromosome_initiator_DnaA-like"/>
</dbReference>
<sequence length="452" mass="51371">MQAWENFLQSQEAELGIDTVQKWLRTLKIQRFDACNLYLEAKDSFQALWFEEHIRSKAQVKLLNGNNKRIKIHLDVANSPQKVKKTKPKFAEKNPKAPPFQLNFDDLDPHCLFQYFMHSEENNLTHKLLLEIAGLSPQAHSTKLGTFNPIYLYGSTGTGKTHLLMSLAHALRAQGLRTVYVRAETFTDHVVTAIRAGEMSVFRQAYRNIDALLVDDVHVFSRKGATQEEFFHTFNTLHLEGKQIILSANCAPQELQLIEPRLVSRFEWGIVLPLKPLKNEDIRQLLTAKSQALHFALPVKIADFLIETFTSNSKALIRALEALVLRLHLDSKNTLAALTPTAAKTLLNDLIEEEQKSAITSAKIIQAVAEQYGIRTEDILGKAQTRECALPRQLAMHLCREQLKMPYMKIGLLFSRDHSTVMSSVKHIQKALDQDDRDIAATWHAIIKKLQA</sequence>
<comment type="similarity">
    <text evidence="1 8 11">Belongs to the DnaA family.</text>
</comment>
<dbReference type="Gene3D" id="3.40.50.300">
    <property type="entry name" value="P-loop containing nucleotide triphosphate hydrolases"/>
    <property type="match status" value="1"/>
</dbReference>
<protein>
    <recommendedName>
        <fullName evidence="8 9">Chromosomal replication initiator protein DnaA</fullName>
    </recommendedName>
</protein>
<dbReference type="InterPro" id="IPR013317">
    <property type="entry name" value="DnaA_dom"/>
</dbReference>
<comment type="subcellular location">
    <subcellularLocation>
        <location evidence="8">Cytoplasm</location>
    </subcellularLocation>
</comment>
<evidence type="ECO:0000256" key="5">
    <source>
        <dbReference type="ARBA" id="ARBA00022840"/>
    </source>
</evidence>
<comment type="subunit">
    <text evidence="8">Oligomerizes as a right-handed, spiral filament on DNA at oriC.</text>
</comment>
<dbReference type="InterPro" id="IPR013159">
    <property type="entry name" value="DnaA_C"/>
</dbReference>
<dbReference type="AlphaFoldDB" id="A0A0U5J9F1"/>
<gene>
    <name evidence="14" type="primary">dnaA1</name>
    <name evidence="8" type="synonym">dnaA</name>
    <name evidence="14" type="ORF">PNK_0799</name>
</gene>
<feature type="region of interest" description="Domain IV, binds dsDNA" evidence="8">
    <location>
        <begin position="328"/>
        <end position="452"/>
    </location>
</feature>
<dbReference type="Proteomes" id="UP000069902">
    <property type="component" value="Chromosome cPNK"/>
</dbReference>
<dbReference type="InterPro" id="IPR038454">
    <property type="entry name" value="DnaA_N_sf"/>
</dbReference>
<keyword evidence="15" id="KW-1185">Reference proteome</keyword>
<dbReference type="NCBIfam" id="TIGR00362">
    <property type="entry name" value="DnaA"/>
    <property type="match status" value="1"/>
</dbReference>
<evidence type="ECO:0000256" key="8">
    <source>
        <dbReference type="HAMAP-Rule" id="MF_00377"/>
    </source>
</evidence>
<evidence type="ECO:0000256" key="1">
    <source>
        <dbReference type="ARBA" id="ARBA00006583"/>
    </source>
</evidence>
<feature type="region of interest" description="Domain I, interacts with DnaA modulators" evidence="8">
    <location>
        <begin position="1"/>
        <end position="86"/>
    </location>
</feature>
<dbReference type="GO" id="GO:0005524">
    <property type="term" value="F:ATP binding"/>
    <property type="evidence" value="ECO:0007669"/>
    <property type="project" value="UniProtKB-UniRule"/>
</dbReference>
<keyword evidence="4 8" id="KW-0547">Nucleotide-binding</keyword>
<dbReference type="SMART" id="SM00760">
    <property type="entry name" value="Bac_DnaA_C"/>
    <property type="match status" value="1"/>
</dbReference>
<keyword evidence="2 8" id="KW-0963">Cytoplasm</keyword>
<reference evidence="15" key="1">
    <citation type="submission" date="2015-09" db="EMBL/GenBank/DDBJ databases">
        <authorList>
            <person name="Bertelli C."/>
        </authorList>
    </citation>
    <scope>NUCLEOTIDE SEQUENCE [LARGE SCALE GENOMIC DNA]</scope>
    <source>
        <strain evidence="15">KNic</strain>
    </source>
</reference>
<dbReference type="NCBIfam" id="NF009087">
    <property type="entry name" value="PRK12422.1"/>
    <property type="match status" value="1"/>
</dbReference>
<dbReference type="GO" id="GO:0005737">
    <property type="term" value="C:cytoplasm"/>
    <property type="evidence" value="ECO:0007669"/>
    <property type="project" value="UniProtKB-SubCell"/>
</dbReference>
<evidence type="ECO:0000256" key="10">
    <source>
        <dbReference type="RuleBase" id="RU000577"/>
    </source>
</evidence>
<dbReference type="SUPFAM" id="SSF48295">
    <property type="entry name" value="TrpR-like"/>
    <property type="match status" value="1"/>
</dbReference>
<keyword evidence="6 8" id="KW-0446">Lipid-binding</keyword>
<dbReference type="InParanoid" id="A0A0U5J9F1"/>
<feature type="domain" description="Chromosomal replication initiator DnaA C-terminal" evidence="13">
    <location>
        <begin position="360"/>
        <end position="428"/>
    </location>
</feature>
<evidence type="ECO:0000256" key="2">
    <source>
        <dbReference type="ARBA" id="ARBA00022490"/>
    </source>
</evidence>
<evidence type="ECO:0000256" key="3">
    <source>
        <dbReference type="ARBA" id="ARBA00022705"/>
    </source>
</evidence>
<keyword evidence="7 8" id="KW-0238">DNA-binding</keyword>
<dbReference type="InterPro" id="IPR003593">
    <property type="entry name" value="AAA+_ATPase"/>
</dbReference>
<dbReference type="PATRIC" id="fig|389348.3.peg.878"/>
<accession>A0A0U5J9F1</accession>
<dbReference type="CDD" id="cd00009">
    <property type="entry name" value="AAA"/>
    <property type="match status" value="1"/>
</dbReference>
<keyword evidence="3 8" id="KW-0235">DNA replication</keyword>
<dbReference type="GO" id="GO:0006270">
    <property type="term" value="P:DNA replication initiation"/>
    <property type="evidence" value="ECO:0007669"/>
    <property type="project" value="UniProtKB-UniRule"/>
</dbReference>
<dbReference type="Gene3D" id="3.30.300.180">
    <property type="match status" value="1"/>
</dbReference>
<evidence type="ECO:0000259" key="12">
    <source>
        <dbReference type="SMART" id="SM00382"/>
    </source>
</evidence>
<dbReference type="PROSITE" id="PS01008">
    <property type="entry name" value="DNAA"/>
    <property type="match status" value="1"/>
</dbReference>
<dbReference type="SMART" id="SM00382">
    <property type="entry name" value="AAA"/>
    <property type="match status" value="1"/>
</dbReference>
<feature type="binding site" evidence="8">
    <location>
        <position position="157"/>
    </location>
    <ligand>
        <name>ATP</name>
        <dbReference type="ChEBI" id="CHEBI:30616"/>
    </ligand>
</feature>
<dbReference type="HAMAP" id="MF_00377">
    <property type="entry name" value="DnaA_bact"/>
    <property type="match status" value="1"/>
</dbReference>
<dbReference type="SUPFAM" id="SSF52540">
    <property type="entry name" value="P-loop containing nucleoside triphosphate hydrolases"/>
    <property type="match status" value="1"/>
</dbReference>
<comment type="caution">
    <text evidence="8">Lacks conserved residue(s) required for the propagation of feature annotation.</text>
</comment>
<dbReference type="PANTHER" id="PTHR30050:SF2">
    <property type="entry name" value="CHROMOSOMAL REPLICATION INITIATOR PROTEIN DNAA"/>
    <property type="match status" value="1"/>
</dbReference>
<dbReference type="GO" id="GO:0003688">
    <property type="term" value="F:DNA replication origin binding"/>
    <property type="evidence" value="ECO:0007669"/>
    <property type="project" value="UniProtKB-UniRule"/>
</dbReference>
<dbReference type="PANTHER" id="PTHR30050">
    <property type="entry name" value="CHROMOSOMAL REPLICATION INITIATOR PROTEIN DNAA"/>
    <property type="match status" value="1"/>
</dbReference>
<dbReference type="Gene3D" id="1.10.1750.10">
    <property type="match status" value="1"/>
</dbReference>
<evidence type="ECO:0000256" key="11">
    <source>
        <dbReference type="RuleBase" id="RU004227"/>
    </source>
</evidence>
<evidence type="ECO:0000256" key="6">
    <source>
        <dbReference type="ARBA" id="ARBA00023121"/>
    </source>
</evidence>
<evidence type="ECO:0000313" key="14">
    <source>
        <dbReference type="EMBL" id="CUI16424.1"/>
    </source>
</evidence>
<proteinExistence type="inferred from homology"/>
<dbReference type="EMBL" id="LN879502">
    <property type="protein sequence ID" value="CUI16424.1"/>
    <property type="molecule type" value="Genomic_DNA"/>
</dbReference>
<dbReference type="GO" id="GO:0005886">
    <property type="term" value="C:plasma membrane"/>
    <property type="evidence" value="ECO:0007669"/>
    <property type="project" value="TreeGrafter"/>
</dbReference>
<dbReference type="KEGG" id="pnl:PNK_0799"/>
<dbReference type="InterPro" id="IPR018312">
    <property type="entry name" value="Chromosome_initiator_DnaA_CS"/>
</dbReference>
<dbReference type="STRING" id="389348.PNK_0799"/>
<organism evidence="14 15">
    <name type="scientific">Candidatus Protochlamydia naegleriophila</name>
    <dbReference type="NCBI Taxonomy" id="389348"/>
    <lineage>
        <taxon>Bacteria</taxon>
        <taxon>Pseudomonadati</taxon>
        <taxon>Chlamydiota</taxon>
        <taxon>Chlamydiia</taxon>
        <taxon>Parachlamydiales</taxon>
        <taxon>Parachlamydiaceae</taxon>
        <taxon>Candidatus Protochlamydia</taxon>
    </lineage>
</organism>
<evidence type="ECO:0000256" key="7">
    <source>
        <dbReference type="ARBA" id="ARBA00023125"/>
    </source>
</evidence>
<dbReference type="GO" id="GO:0008289">
    <property type="term" value="F:lipid binding"/>
    <property type="evidence" value="ECO:0007669"/>
    <property type="project" value="UniProtKB-KW"/>
</dbReference>
<feature type="binding site" evidence="8">
    <location>
        <position position="161"/>
    </location>
    <ligand>
        <name>ATP</name>
        <dbReference type="ChEBI" id="CHEBI:30616"/>
    </ligand>
</feature>
<dbReference type="InterPro" id="IPR027417">
    <property type="entry name" value="P-loop_NTPase"/>
</dbReference>
<dbReference type="Pfam" id="PF08299">
    <property type="entry name" value="Bac_DnaA_C"/>
    <property type="match status" value="1"/>
</dbReference>
<dbReference type="InterPro" id="IPR001957">
    <property type="entry name" value="Chromosome_initiator_DnaA"/>
</dbReference>
<dbReference type="Pfam" id="PF00308">
    <property type="entry name" value="Bac_DnaA"/>
    <property type="match status" value="1"/>
</dbReference>
<evidence type="ECO:0000313" key="15">
    <source>
        <dbReference type="Proteomes" id="UP000069902"/>
    </source>
</evidence>
<feature type="binding site" evidence="8">
    <location>
        <position position="159"/>
    </location>
    <ligand>
        <name>ATP</name>
        <dbReference type="ChEBI" id="CHEBI:30616"/>
    </ligand>
</feature>
<dbReference type="CDD" id="cd06571">
    <property type="entry name" value="Bac_DnaA_C"/>
    <property type="match status" value="1"/>
</dbReference>
<dbReference type="RefSeq" id="WP_032125310.1">
    <property type="nucleotide sequence ID" value="NZ_LN879502.1"/>
</dbReference>
<feature type="domain" description="AAA+ ATPase" evidence="12">
    <location>
        <begin position="146"/>
        <end position="274"/>
    </location>
</feature>
<dbReference type="PRINTS" id="PR00051">
    <property type="entry name" value="DNAA"/>
</dbReference>
<keyword evidence="5 8" id="KW-0067">ATP-binding</keyword>
<name>A0A0U5J9F1_9BACT</name>
<feature type="binding site" evidence="8">
    <location>
        <position position="160"/>
    </location>
    <ligand>
        <name>ATP</name>
        <dbReference type="ChEBI" id="CHEBI:30616"/>
    </ligand>
</feature>
<dbReference type="GO" id="GO:0006275">
    <property type="term" value="P:regulation of DNA replication"/>
    <property type="evidence" value="ECO:0007669"/>
    <property type="project" value="UniProtKB-UniRule"/>
</dbReference>
<comment type="function">
    <text evidence="8 10">Plays an essential role in the initiation and regulation of chromosomal replication. ATP-DnaA binds to the origin of replication (oriC) to initiate formation of the DNA replication initiation complex once per cell cycle. Binds the DnaA box (a 9 base pair repeat at the origin) and separates the double-stranded (ds)DNA. Forms a right-handed helical filament on oriC DNA; dsDNA binds to the exterior of the filament while single-stranded (ss)DNA is stabiized in the filament's interior. The ATP-DnaA-oriC complex binds and stabilizes one strand of the AT-rich DNA unwinding element (DUE), permitting loading of DNA polymerase. After initiation quickly degrades to an ADP-DnaA complex that is not apt for DNA replication. Binds acidic phospholipids.</text>
</comment>
<dbReference type="InterPro" id="IPR010921">
    <property type="entry name" value="Trp_repressor/repl_initiator"/>
</dbReference>
<evidence type="ECO:0000259" key="13">
    <source>
        <dbReference type="SMART" id="SM00760"/>
    </source>
</evidence>
<evidence type="ECO:0000256" key="4">
    <source>
        <dbReference type="ARBA" id="ARBA00022741"/>
    </source>
</evidence>
<evidence type="ECO:0000256" key="9">
    <source>
        <dbReference type="NCBIfam" id="TIGR00362"/>
    </source>
</evidence>